<dbReference type="GO" id="GO:0005886">
    <property type="term" value="C:plasma membrane"/>
    <property type="evidence" value="ECO:0007669"/>
    <property type="project" value="UniProtKB-SubCell"/>
</dbReference>
<keyword evidence="6 7" id="KW-0472">Membrane</keyword>
<name>A0A3E0X3T9_9GAMM</name>
<feature type="transmembrane region" description="Helical" evidence="7">
    <location>
        <begin position="47"/>
        <end position="66"/>
    </location>
</feature>
<evidence type="ECO:0000313" key="9">
    <source>
        <dbReference type="Proteomes" id="UP000256763"/>
    </source>
</evidence>
<dbReference type="PANTHER" id="PTHR34584">
    <property type="entry name" value="NA(+)/H(+) ANTIPORTER SUBUNIT E1"/>
    <property type="match status" value="1"/>
</dbReference>
<comment type="subcellular location">
    <subcellularLocation>
        <location evidence="1">Cell membrane</location>
        <topology evidence="1">Multi-pass membrane protein</topology>
    </subcellularLocation>
</comment>
<reference evidence="9" key="1">
    <citation type="submission" date="2017-05" db="EMBL/GenBank/DDBJ databases">
        <authorList>
            <person name="Sharma S."/>
            <person name="Sidhu C."/>
            <person name="Pinnaka A.K."/>
        </authorList>
    </citation>
    <scope>NUCLEOTIDE SEQUENCE [LARGE SCALE GENOMIC DNA]</scope>
    <source>
        <strain evidence="9">AK93</strain>
    </source>
</reference>
<evidence type="ECO:0008006" key="10">
    <source>
        <dbReference type="Google" id="ProtNLM"/>
    </source>
</evidence>
<dbReference type="EMBL" id="NFZW01000002">
    <property type="protein sequence ID" value="RFA38987.1"/>
    <property type="molecule type" value="Genomic_DNA"/>
</dbReference>
<feature type="transmembrane region" description="Helical" evidence="7">
    <location>
        <begin position="78"/>
        <end position="101"/>
    </location>
</feature>
<evidence type="ECO:0000313" key="8">
    <source>
        <dbReference type="EMBL" id="RFA38987.1"/>
    </source>
</evidence>
<dbReference type="Proteomes" id="UP000256763">
    <property type="component" value="Unassembled WGS sequence"/>
</dbReference>
<evidence type="ECO:0000256" key="1">
    <source>
        <dbReference type="ARBA" id="ARBA00004651"/>
    </source>
</evidence>
<evidence type="ECO:0000256" key="6">
    <source>
        <dbReference type="ARBA" id="ARBA00023136"/>
    </source>
</evidence>
<dbReference type="PANTHER" id="PTHR34584:SF1">
    <property type="entry name" value="NA(+)_H(+) ANTIPORTER SUBUNIT E1"/>
    <property type="match status" value="1"/>
</dbReference>
<evidence type="ECO:0000256" key="5">
    <source>
        <dbReference type="ARBA" id="ARBA00022989"/>
    </source>
</evidence>
<gene>
    <name evidence="8" type="ORF">CAL65_03575</name>
</gene>
<evidence type="ECO:0000256" key="2">
    <source>
        <dbReference type="ARBA" id="ARBA00006228"/>
    </source>
</evidence>
<accession>A0A3E0X3T9</accession>
<keyword evidence="3" id="KW-1003">Cell membrane</keyword>
<evidence type="ECO:0000256" key="4">
    <source>
        <dbReference type="ARBA" id="ARBA00022692"/>
    </source>
</evidence>
<dbReference type="InterPro" id="IPR002758">
    <property type="entry name" value="Cation_antiport_E"/>
</dbReference>
<feature type="transmembrane region" description="Helical" evidence="7">
    <location>
        <begin position="21"/>
        <end position="41"/>
    </location>
</feature>
<sequence length="179" mass="20623">MRELAKVLRRSRRRYPIAWSSWLRSALLRSCSMAFVWFAFTGWQLSALRYGVPIVVGVAALSLWMLPPRPRQSVYWRVIVLVPILFWYSLVGGFDVAQRAFRPSMPIRPDFIQVRLRSPKGAAAIVLAYVVTLLPGTLVATVRVRSFELHVIDTEMANVAMLRRVEALLRWALEAKRKR</sequence>
<dbReference type="AlphaFoldDB" id="A0A3E0X3T9"/>
<evidence type="ECO:0000256" key="7">
    <source>
        <dbReference type="SAM" id="Phobius"/>
    </source>
</evidence>
<proteinExistence type="inferred from homology"/>
<dbReference type="OrthoDB" id="7852837at2"/>
<dbReference type="RefSeq" id="WP_116301003.1">
    <property type="nucleotide sequence ID" value="NZ_NFZV01000002.1"/>
</dbReference>
<keyword evidence="5 7" id="KW-1133">Transmembrane helix</keyword>
<keyword evidence="9" id="KW-1185">Reference proteome</keyword>
<dbReference type="Pfam" id="PF01899">
    <property type="entry name" value="MNHE"/>
    <property type="match status" value="1"/>
</dbReference>
<organism evidence="8 9">
    <name type="scientific">Alkalilimnicola ehrlichii</name>
    <dbReference type="NCBI Taxonomy" id="351052"/>
    <lineage>
        <taxon>Bacteria</taxon>
        <taxon>Pseudomonadati</taxon>
        <taxon>Pseudomonadota</taxon>
        <taxon>Gammaproteobacteria</taxon>
        <taxon>Chromatiales</taxon>
        <taxon>Ectothiorhodospiraceae</taxon>
        <taxon>Alkalilimnicola</taxon>
    </lineage>
</organism>
<feature type="transmembrane region" description="Helical" evidence="7">
    <location>
        <begin position="121"/>
        <end position="142"/>
    </location>
</feature>
<evidence type="ECO:0000256" key="3">
    <source>
        <dbReference type="ARBA" id="ARBA00022475"/>
    </source>
</evidence>
<protein>
    <recommendedName>
        <fullName evidence="10">Cation transporter</fullName>
    </recommendedName>
</protein>
<comment type="caution">
    <text evidence="8">The sequence shown here is derived from an EMBL/GenBank/DDBJ whole genome shotgun (WGS) entry which is preliminary data.</text>
</comment>
<comment type="similarity">
    <text evidence="2">Belongs to the CPA3 antiporters (TC 2.A.63) subunit E family.</text>
</comment>
<dbReference type="GO" id="GO:0008324">
    <property type="term" value="F:monoatomic cation transmembrane transporter activity"/>
    <property type="evidence" value="ECO:0007669"/>
    <property type="project" value="InterPro"/>
</dbReference>
<keyword evidence="4 7" id="KW-0812">Transmembrane</keyword>